<protein>
    <submittedName>
        <fullName evidence="1">Uncharacterized protein</fullName>
    </submittedName>
</protein>
<dbReference type="Proteomes" id="UP000001312">
    <property type="component" value="Unassembled WGS sequence"/>
</dbReference>
<evidence type="ECO:0000313" key="2">
    <source>
        <dbReference type="Proteomes" id="UP000001312"/>
    </source>
</evidence>
<dbReference type="KEGG" id="ssl:SS1G_03300"/>
<dbReference type="RefSeq" id="XP_001595211.1">
    <property type="nucleotide sequence ID" value="XM_001595161.1"/>
</dbReference>
<evidence type="ECO:0000313" key="1">
    <source>
        <dbReference type="EMBL" id="EDO00826.1"/>
    </source>
</evidence>
<organism evidence="1 2">
    <name type="scientific">Sclerotinia sclerotiorum (strain ATCC 18683 / 1980 / Ss-1)</name>
    <name type="common">White mold</name>
    <name type="synonym">Whetzelinia sclerotiorum</name>
    <dbReference type="NCBI Taxonomy" id="665079"/>
    <lineage>
        <taxon>Eukaryota</taxon>
        <taxon>Fungi</taxon>
        <taxon>Dikarya</taxon>
        <taxon>Ascomycota</taxon>
        <taxon>Pezizomycotina</taxon>
        <taxon>Leotiomycetes</taxon>
        <taxon>Helotiales</taxon>
        <taxon>Sclerotiniaceae</taxon>
        <taxon>Sclerotinia</taxon>
    </lineage>
</organism>
<accession>A7EDB0</accession>
<dbReference type="AlphaFoldDB" id="A7EDB0"/>
<sequence length="36" mass="3884">MPGVSGSAAAQDERYAKYLKEGRSVAYQALDQDNGH</sequence>
<keyword evidence="2" id="KW-1185">Reference proteome</keyword>
<gene>
    <name evidence="1" type="ORF">SS1G_03300</name>
</gene>
<proteinExistence type="predicted"/>
<dbReference type="InParanoid" id="A7EDB0"/>
<dbReference type="GeneID" id="5491533"/>
<dbReference type="HOGENOM" id="CLU_3359981_0_0_1"/>
<dbReference type="EMBL" id="CH476624">
    <property type="protein sequence ID" value="EDO00826.1"/>
    <property type="molecule type" value="Genomic_DNA"/>
</dbReference>
<reference evidence="2" key="1">
    <citation type="journal article" date="2011" name="PLoS Genet.">
        <title>Genomic analysis of the necrotrophic fungal pathogens Sclerotinia sclerotiorum and Botrytis cinerea.</title>
        <authorList>
            <person name="Amselem J."/>
            <person name="Cuomo C.A."/>
            <person name="van Kan J.A."/>
            <person name="Viaud M."/>
            <person name="Benito E.P."/>
            <person name="Couloux A."/>
            <person name="Coutinho P.M."/>
            <person name="de Vries R.P."/>
            <person name="Dyer P.S."/>
            <person name="Fillinger S."/>
            <person name="Fournier E."/>
            <person name="Gout L."/>
            <person name="Hahn M."/>
            <person name="Kohn L."/>
            <person name="Lapalu N."/>
            <person name="Plummer K.M."/>
            <person name="Pradier J.M."/>
            <person name="Quevillon E."/>
            <person name="Sharon A."/>
            <person name="Simon A."/>
            <person name="ten Have A."/>
            <person name="Tudzynski B."/>
            <person name="Tudzynski P."/>
            <person name="Wincker P."/>
            <person name="Andrew M."/>
            <person name="Anthouard V."/>
            <person name="Beever R.E."/>
            <person name="Beffa R."/>
            <person name="Benoit I."/>
            <person name="Bouzid O."/>
            <person name="Brault B."/>
            <person name="Chen Z."/>
            <person name="Choquer M."/>
            <person name="Collemare J."/>
            <person name="Cotton P."/>
            <person name="Danchin E.G."/>
            <person name="Da Silva C."/>
            <person name="Gautier A."/>
            <person name="Giraud C."/>
            <person name="Giraud T."/>
            <person name="Gonzalez C."/>
            <person name="Grossetete S."/>
            <person name="Guldener U."/>
            <person name="Henrissat B."/>
            <person name="Howlett B.J."/>
            <person name="Kodira C."/>
            <person name="Kretschmer M."/>
            <person name="Lappartient A."/>
            <person name="Leroch M."/>
            <person name="Levis C."/>
            <person name="Mauceli E."/>
            <person name="Neuveglise C."/>
            <person name="Oeser B."/>
            <person name="Pearson M."/>
            <person name="Poulain J."/>
            <person name="Poussereau N."/>
            <person name="Quesneville H."/>
            <person name="Rascle C."/>
            <person name="Schumacher J."/>
            <person name="Segurens B."/>
            <person name="Sexton A."/>
            <person name="Silva E."/>
            <person name="Sirven C."/>
            <person name="Soanes D.M."/>
            <person name="Talbot N.J."/>
            <person name="Templeton M."/>
            <person name="Yandava C."/>
            <person name="Yarden O."/>
            <person name="Zeng Q."/>
            <person name="Rollins J.A."/>
            <person name="Lebrun M.H."/>
            <person name="Dickman M."/>
        </authorList>
    </citation>
    <scope>NUCLEOTIDE SEQUENCE [LARGE SCALE GENOMIC DNA]</scope>
    <source>
        <strain evidence="2">ATCC 18683 / 1980 / Ss-1</strain>
    </source>
</reference>
<name>A7EDB0_SCLS1</name>